<feature type="region of interest" description="Disordered" evidence="1">
    <location>
        <begin position="1"/>
        <end position="25"/>
    </location>
</feature>
<gene>
    <name evidence="2" type="ordered locus">Calag_0213</name>
</gene>
<dbReference type="EMBL" id="CP003378">
    <property type="protein sequence ID" value="AFZ69995.1"/>
    <property type="molecule type" value="Genomic_DNA"/>
</dbReference>
<reference evidence="3" key="1">
    <citation type="submission" date="2012-03" db="EMBL/GenBank/DDBJ databases">
        <title>Complete genome of Caldisphaera lagunensis DSM 15908.</title>
        <authorList>
            <person name="Lucas S."/>
            <person name="Copeland A."/>
            <person name="Lapidus A."/>
            <person name="Glavina del Rio T."/>
            <person name="Dalin E."/>
            <person name="Tice H."/>
            <person name="Bruce D."/>
            <person name="Goodwin L."/>
            <person name="Pitluck S."/>
            <person name="Peters L."/>
            <person name="Mikhailova N."/>
            <person name="Teshima H."/>
            <person name="Kyrpides N."/>
            <person name="Mavromatis K."/>
            <person name="Ivanova N."/>
            <person name="Brettin T."/>
            <person name="Detter J.C."/>
            <person name="Han C."/>
            <person name="Larimer F."/>
            <person name="Land M."/>
            <person name="Hauser L."/>
            <person name="Markowitz V."/>
            <person name="Cheng J.-F."/>
            <person name="Hugenholtz P."/>
            <person name="Woyke T."/>
            <person name="Wu D."/>
            <person name="Spring S."/>
            <person name="Schroeder M."/>
            <person name="Brambilla E."/>
            <person name="Klenk H.-P."/>
            <person name="Eisen J.A."/>
        </authorList>
    </citation>
    <scope>NUCLEOTIDE SEQUENCE [LARGE SCALE GENOMIC DNA]</scope>
    <source>
        <strain evidence="3">DSM 15908 / JCM 11604 / IC-154</strain>
    </source>
</reference>
<protein>
    <submittedName>
        <fullName evidence="2">Uncharacterized protein</fullName>
    </submittedName>
</protein>
<keyword evidence="3" id="KW-1185">Reference proteome</keyword>
<evidence type="ECO:0000313" key="3">
    <source>
        <dbReference type="Proteomes" id="UP000010469"/>
    </source>
</evidence>
<organism evidence="2 3">
    <name type="scientific">Caldisphaera lagunensis (strain DSM 15908 / JCM 11604 / ANMR 0165 / IC-154)</name>
    <dbReference type="NCBI Taxonomy" id="1056495"/>
    <lineage>
        <taxon>Archaea</taxon>
        <taxon>Thermoproteota</taxon>
        <taxon>Thermoprotei</taxon>
        <taxon>Acidilobales</taxon>
        <taxon>Caldisphaeraceae</taxon>
        <taxon>Caldisphaera</taxon>
    </lineage>
</organism>
<dbReference type="InParanoid" id="L0AAC7"/>
<dbReference type="HOGENOM" id="CLU_2079299_0_0_2"/>
<dbReference type="KEGG" id="clg:Calag_0213"/>
<dbReference type="Proteomes" id="UP000010469">
    <property type="component" value="Chromosome"/>
</dbReference>
<evidence type="ECO:0000313" key="2">
    <source>
        <dbReference type="EMBL" id="AFZ69995.1"/>
    </source>
</evidence>
<evidence type="ECO:0000256" key="1">
    <source>
        <dbReference type="SAM" id="MobiDB-lite"/>
    </source>
</evidence>
<dbReference type="eggNOG" id="arCOG08457">
    <property type="taxonomic scope" value="Archaea"/>
</dbReference>
<dbReference type="GeneID" id="14211473"/>
<dbReference type="RefSeq" id="WP_015231893.1">
    <property type="nucleotide sequence ID" value="NC_019791.1"/>
</dbReference>
<sequence length="117" mass="14027">MYISRRNNERNDREERKNKGFEKKDRRDANGYISNGIHKEYNNRIYDDSCKELLQMLVEVSSEEASLTFKLYKLREEAKYLALELSGLLSQYKLLGGDYKEFRTIFNSMFEKYVEVN</sequence>
<accession>L0AAC7</accession>
<proteinExistence type="predicted"/>
<name>L0AAC7_CALLD</name>
<dbReference type="AlphaFoldDB" id="L0AAC7"/>